<evidence type="ECO:0000256" key="24">
    <source>
        <dbReference type="ARBA" id="ARBA00054320"/>
    </source>
</evidence>
<dbReference type="STRING" id="77586.A0A0D9XTC3"/>
<evidence type="ECO:0000256" key="27">
    <source>
        <dbReference type="PROSITE-ProRule" id="PRU10141"/>
    </source>
</evidence>
<dbReference type="InterPro" id="IPR055414">
    <property type="entry name" value="LRR_R13L4/SHOC2-like"/>
</dbReference>
<comment type="catalytic activity">
    <reaction evidence="23">
        <text>L-seryl-[protein] + ATP = O-phospho-L-seryl-[protein] + ADP + H(+)</text>
        <dbReference type="Rhea" id="RHEA:17989"/>
        <dbReference type="Rhea" id="RHEA-COMP:9863"/>
        <dbReference type="Rhea" id="RHEA-COMP:11604"/>
        <dbReference type="ChEBI" id="CHEBI:15378"/>
        <dbReference type="ChEBI" id="CHEBI:29999"/>
        <dbReference type="ChEBI" id="CHEBI:30616"/>
        <dbReference type="ChEBI" id="CHEBI:83421"/>
        <dbReference type="ChEBI" id="CHEBI:456216"/>
        <dbReference type="EC" id="2.7.11.1"/>
    </reaction>
</comment>
<dbReference type="SUPFAM" id="SSF56112">
    <property type="entry name" value="Protein kinase-like (PK-like)"/>
    <property type="match status" value="2"/>
</dbReference>
<evidence type="ECO:0000256" key="29">
    <source>
        <dbReference type="SAM" id="SignalP"/>
    </source>
</evidence>
<comment type="function">
    <text evidence="25">The processed protein kinase Xa21 chain released by protein cleavage after X.oryzae pv. oryzae protein Ax21 detection translocates into the nucleus where it can bind and regulate WRKY62, a transcription factor. Confers resistance to the bacterial pathogen X.oryzae pv. oryzae (Xoo).</text>
</comment>
<evidence type="ECO:0000259" key="30">
    <source>
        <dbReference type="PROSITE" id="PS50011"/>
    </source>
</evidence>
<feature type="domain" description="Protein kinase" evidence="30">
    <location>
        <begin position="1756"/>
        <end position="2026"/>
    </location>
</feature>
<evidence type="ECO:0000256" key="20">
    <source>
        <dbReference type="ARBA" id="ARBA00023170"/>
    </source>
</evidence>
<dbReference type="InterPro" id="IPR013210">
    <property type="entry name" value="LRR_N_plant-typ"/>
</dbReference>
<dbReference type="InterPro" id="IPR032675">
    <property type="entry name" value="LRR_dom_sf"/>
</dbReference>
<evidence type="ECO:0000256" key="26">
    <source>
        <dbReference type="ARBA" id="ARBA00072040"/>
    </source>
</evidence>
<evidence type="ECO:0000256" key="14">
    <source>
        <dbReference type="ARBA" id="ARBA00022741"/>
    </source>
</evidence>
<proteinExistence type="inferred from homology"/>
<organism evidence="31 32">
    <name type="scientific">Leersia perrieri</name>
    <dbReference type="NCBI Taxonomy" id="77586"/>
    <lineage>
        <taxon>Eukaryota</taxon>
        <taxon>Viridiplantae</taxon>
        <taxon>Streptophyta</taxon>
        <taxon>Embryophyta</taxon>
        <taxon>Tracheophyta</taxon>
        <taxon>Spermatophyta</taxon>
        <taxon>Magnoliopsida</taxon>
        <taxon>Liliopsida</taxon>
        <taxon>Poales</taxon>
        <taxon>Poaceae</taxon>
        <taxon>BOP clade</taxon>
        <taxon>Oryzoideae</taxon>
        <taxon>Oryzeae</taxon>
        <taxon>Oryzinae</taxon>
        <taxon>Leersia</taxon>
    </lineage>
</organism>
<evidence type="ECO:0000256" key="1">
    <source>
        <dbReference type="ARBA" id="ARBA00001936"/>
    </source>
</evidence>
<reference evidence="31 32" key="1">
    <citation type="submission" date="2012-08" db="EMBL/GenBank/DDBJ databases">
        <title>Oryza genome evolution.</title>
        <authorList>
            <person name="Wing R.A."/>
        </authorList>
    </citation>
    <scope>NUCLEOTIDE SEQUENCE</scope>
</reference>
<dbReference type="Pfam" id="PF00560">
    <property type="entry name" value="LRR_1"/>
    <property type="match status" value="11"/>
</dbReference>
<reference evidence="32" key="2">
    <citation type="submission" date="2013-12" db="EMBL/GenBank/DDBJ databases">
        <authorList>
            <person name="Yu Y."/>
            <person name="Lee S."/>
            <person name="de Baynast K."/>
            <person name="Wissotski M."/>
            <person name="Liu L."/>
            <person name="Talag J."/>
            <person name="Goicoechea J."/>
            <person name="Angelova A."/>
            <person name="Jetty R."/>
            <person name="Kudrna D."/>
            <person name="Golser W."/>
            <person name="Rivera L."/>
            <person name="Zhang J."/>
            <person name="Wing R."/>
        </authorList>
    </citation>
    <scope>NUCLEOTIDE SEQUENCE</scope>
</reference>
<dbReference type="EnsemblPlants" id="LPERR11G14000.1">
    <property type="protein sequence ID" value="LPERR11G14000.1"/>
    <property type="gene ID" value="LPERR11G14000"/>
</dbReference>
<evidence type="ECO:0000256" key="21">
    <source>
        <dbReference type="ARBA" id="ARBA00023180"/>
    </source>
</evidence>
<dbReference type="FunFam" id="3.80.10.10:FF:000288">
    <property type="entry name" value="LRR receptor-like serine/threonine-protein kinase EFR"/>
    <property type="match status" value="2"/>
</dbReference>
<comment type="similarity">
    <text evidence="4">Belongs to the protein kinase superfamily. Ser/Thr protein kinase family.</text>
</comment>
<keyword evidence="16" id="KW-0256">Endoplasmic reticulum</keyword>
<keyword evidence="11 28" id="KW-0812">Transmembrane</keyword>
<evidence type="ECO:0000256" key="18">
    <source>
        <dbReference type="ARBA" id="ARBA00022989"/>
    </source>
</evidence>
<dbReference type="Gene3D" id="3.80.10.10">
    <property type="entry name" value="Ribonuclease Inhibitor"/>
    <property type="match status" value="6"/>
</dbReference>
<feature type="transmembrane region" description="Helical" evidence="28">
    <location>
        <begin position="1699"/>
        <end position="1720"/>
    </location>
</feature>
<dbReference type="Gramene" id="LPERR11G14000.1">
    <property type="protein sequence ID" value="LPERR11G14000.1"/>
    <property type="gene ID" value="LPERR11G14000"/>
</dbReference>
<protein>
    <recommendedName>
        <fullName evidence="26">Receptor kinase-like protein Xa21</fullName>
        <ecNumber evidence="5">2.7.11.1</ecNumber>
    </recommendedName>
</protein>
<dbReference type="SMART" id="SM00369">
    <property type="entry name" value="LRR_TYP"/>
    <property type="match status" value="17"/>
</dbReference>
<dbReference type="GO" id="GO:0005789">
    <property type="term" value="C:endoplasmic reticulum membrane"/>
    <property type="evidence" value="ECO:0007669"/>
    <property type="project" value="UniProtKB-SubCell"/>
</dbReference>
<dbReference type="InterPro" id="IPR003591">
    <property type="entry name" value="Leu-rich_rpt_typical-subtyp"/>
</dbReference>
<dbReference type="GO" id="GO:0005524">
    <property type="term" value="F:ATP binding"/>
    <property type="evidence" value="ECO:0007669"/>
    <property type="project" value="UniProtKB-UniRule"/>
</dbReference>
<keyword evidence="15" id="KW-0418">Kinase</keyword>
<dbReference type="EC" id="2.7.11.1" evidence="5"/>
<feature type="binding site" evidence="27">
    <location>
        <position position="764"/>
    </location>
    <ligand>
        <name>ATP</name>
        <dbReference type="ChEBI" id="CHEBI:30616"/>
    </ligand>
</feature>
<accession>A0A0D9XTC3</accession>
<evidence type="ECO:0000256" key="22">
    <source>
        <dbReference type="ARBA" id="ARBA00047899"/>
    </source>
</evidence>
<dbReference type="SMART" id="SM00365">
    <property type="entry name" value="LRR_SD22"/>
    <property type="match status" value="7"/>
</dbReference>
<dbReference type="Pfam" id="PF08263">
    <property type="entry name" value="LRRNT_2"/>
    <property type="match status" value="2"/>
</dbReference>
<feature type="binding site" evidence="27">
    <location>
        <position position="1789"/>
    </location>
    <ligand>
        <name>ATP</name>
        <dbReference type="ChEBI" id="CHEBI:30616"/>
    </ligand>
</feature>
<comment type="function">
    <text evidence="24">Receptor kinase that detects X.oryzae pv. oryzae protein Ax21 to promote innate immunity. Following X.oryzae pv. oryzae protein Ax21 detection, undergoes cleavage, releasing the processed protein kinase Xa21 chain.</text>
</comment>
<keyword evidence="10" id="KW-0808">Transferase</keyword>
<keyword evidence="12 29" id="KW-0732">Signal</keyword>
<dbReference type="InterPro" id="IPR001245">
    <property type="entry name" value="Ser-Thr/Tyr_kinase_cat_dom"/>
</dbReference>
<evidence type="ECO:0000256" key="17">
    <source>
        <dbReference type="ARBA" id="ARBA00022840"/>
    </source>
</evidence>
<name>A0A0D9XTC3_9ORYZ</name>
<keyword evidence="19 28" id="KW-0472">Membrane</keyword>
<keyword evidence="18 28" id="KW-1133">Transmembrane helix</keyword>
<evidence type="ECO:0000256" key="11">
    <source>
        <dbReference type="ARBA" id="ARBA00022692"/>
    </source>
</evidence>
<feature type="transmembrane region" description="Helical" evidence="28">
    <location>
        <begin position="674"/>
        <end position="697"/>
    </location>
</feature>
<dbReference type="PROSITE" id="PS00107">
    <property type="entry name" value="PROTEIN_KINASE_ATP"/>
    <property type="match status" value="2"/>
</dbReference>
<dbReference type="InterPro" id="IPR001611">
    <property type="entry name" value="Leu-rich_rpt"/>
</dbReference>
<dbReference type="InterPro" id="IPR051809">
    <property type="entry name" value="Plant_receptor-like_S/T_kinase"/>
</dbReference>
<dbReference type="Pfam" id="PF07714">
    <property type="entry name" value="PK_Tyr_Ser-Thr"/>
    <property type="match status" value="2"/>
</dbReference>
<dbReference type="SMART" id="SM00220">
    <property type="entry name" value="S_TKc"/>
    <property type="match status" value="2"/>
</dbReference>
<sequence>MKRSLLPLLCLLFSSPLLLAVSTDGAAAAVDVDELALLSFKSSLLSNWGSSLLASWNTSGQHCKWPGVVCGRRNPDRVIRLLLPSSNLSGIISPSIGNLSFLREIDLSGNHLSGKIPPELGHLGRLRSLNLSYNSLQGRIPGAIGACSSLIEMDLSYNQLRGTIPSQIGSSMRNLVDLYLYDNHLSGQIPSSLAELPSIRAISLGPNRLSGEIPVALGNLTSLVFLSLPYNELSGAIPSSLGQLQSLYFLALHYNNLSGLIPDTIWNMSSLEVFSVTFNMLSGMLPTNGFSTLPHLEEVYMGKNMFHGHIPASVANASNISILSFAYNSFSGVVPSEIGRLRNLRSLQLGDTLLQAKEPNDWRFMTALTNCTKLQLIDLGGNMLGGVLPDSVSNLSSSLSYLSIETNKISGNVPRDIGNLINLESLLFNNNSLTGSLPSSLTKLKNLHRLNLYNNKLSGSLPLTIGNLTQLTNLDLSHNAFSGTIPNTLGNLTKLFELNLSHNNFIGPIPTEIFSIFTLSEALDVSYNNLEGSVPKEIGKLKNIVDLHADSNNLSGEIPIALGECQLLQHLFLQNNFLNGEIPIALAQLKGLDTLDISSNNLSGQIPKSLGDMPLLHSLNLSFNNFHGEVPTNGVFANVSEIYIQGNANLCGGIPELRLPLCSLKSTKKKKHQILLLAVVICLISTLAIFSLLYMLLIRHKRTRRKAPATTSMQGHPIITYKQLLKATDGFSSTNLLGSGSFGSVYKGAFDSQDDESTTIVAVKVLKLEAPSALKSFTAECEALRNMRHRNLVKIVTICSSIDNGGNDFKAIVYELMPNGSLEDWLHPATTDQAELRNLNLHQRVTILLDVAYALDYLHCHGPEPVVHCDIKSSNVLLDAHMVAHVGDFGLARILVQGNSLLQQSTSSVGIRGTIGYAAPEYGVGNFASTHGDIYSYGILVLETVTGKRPTDSMLRPGLSLRQYVEPGLHGRVMDVVDIKLVLDFDDWVQTPNDSPCRRISGCLVSLLRLGIKRLIMAGVVPQLCFSLLSICLCCHALASSPPPPVRRNATTTAAADELTLLSFKSMLSTVGHPSSSLLASWNKSIHYCSWPGVLCSRRHPDRVAALRMDSFNLSGHISPFLANLSFLRELDLSNNQLTGELPPELGRLGRLEILKLSANALQGTLPVALGNCTNLTVLALSNNQLHGEIPGGIGANLGNLFMLDLRENGFSGGIPLSLAELQSLELLFLYSNRLSGEIPPALSNLSSLIHLDLDTNMLSGTIPSSLGMLSSLIWLNLANNNLSGTIPASIWNISALWGLNVQQNNLIGVIPPNAFSAFPEIQAVTMDNNQFHGSLPASLANVSYVTMLQLGFNFFSGAVPSELGMLRNLEKLLLAYTLLEAKQPRDWEFITALTNCSQLKILELAAGNFGGVLPDSLSNLSASLQTLSLQYNTISGSIPKDIGNLISLQSLTLDDNSFIGTLPPSLGQLHNLNRLSVAKNKISGSVPLAIGNLTELNSLELQVNTFSGEIPSTVANLTKLSTLNLAGNNFTGRIPIRLFNMIGLSKILDLSHNNLEGSIPQEIGNLINLVEFHAESNILSGEIPPSLGECQLLQNVYLQSNFLNGTIPSVLSQLKGLVNLDLSNNNLSGQIPRFLGNITMLNYLNLSFNNFVGGVPNFGVFANITAFAIQGNDKLCGGIETLHLPPCSSDLPEKRHKFLVIPIVIISLVAIQVVLLLLYKYTRRKKNKTKIPPTTSVQGHPLISFSQLARATEGFSRVNLLGSGTFGSVYKGKLDGQSDESAEYIAVKVLKLQTPGALKSFIAECGTLRNLRHRNLVKIITACSSIDTRGYDFKAIVFDFMPNGSLEDWLHPNTVDQIEMRYLGLLQRVSILLDVAYALDYLHCHGSAPVVHCDIKSSNVLLDADMVAHVGDFGLAKILAEETSSLQDSTSSMGFRGTIGYAAPEYGAGNTVSTQGDIYSYGILVLETVTGKRPTDNQFGQGMSLREHVEIALHDNTMDIVDRQLTLELENERETLDGSSYKKKIDCLISLLRIGISCSDELPLNRMRSIDIINELHAVRESLLREYRIEEESYANVTLE</sequence>
<evidence type="ECO:0000256" key="12">
    <source>
        <dbReference type="ARBA" id="ARBA00022729"/>
    </source>
</evidence>
<evidence type="ECO:0000256" key="3">
    <source>
        <dbReference type="ARBA" id="ARBA00004389"/>
    </source>
</evidence>
<dbReference type="Proteomes" id="UP000032180">
    <property type="component" value="Chromosome 11"/>
</dbReference>
<dbReference type="Gene3D" id="1.10.510.10">
    <property type="entry name" value="Transferase(Phosphotransferase) domain 1"/>
    <property type="match status" value="2"/>
</dbReference>
<feature type="signal peptide" evidence="29">
    <location>
        <begin position="1"/>
        <end position="20"/>
    </location>
</feature>
<dbReference type="FunFam" id="3.80.10.10:FF:000383">
    <property type="entry name" value="Leucine-rich repeat receptor protein kinase EMS1"/>
    <property type="match status" value="2"/>
</dbReference>
<evidence type="ECO:0000256" key="9">
    <source>
        <dbReference type="ARBA" id="ARBA00022614"/>
    </source>
</evidence>
<evidence type="ECO:0000256" key="8">
    <source>
        <dbReference type="ARBA" id="ARBA00022553"/>
    </source>
</evidence>
<evidence type="ECO:0000256" key="6">
    <source>
        <dbReference type="ARBA" id="ARBA00022475"/>
    </source>
</evidence>
<feature type="transmembrane region" description="Helical" evidence="28">
    <location>
        <begin position="1015"/>
        <end position="1039"/>
    </location>
</feature>
<comment type="cofactor">
    <cofactor evidence="1">
        <name>Mn(2+)</name>
        <dbReference type="ChEBI" id="CHEBI:29035"/>
    </cofactor>
</comment>
<evidence type="ECO:0000256" key="28">
    <source>
        <dbReference type="SAM" id="Phobius"/>
    </source>
</evidence>
<keyword evidence="21" id="KW-0325">Glycoprotein</keyword>
<dbReference type="SUPFAM" id="SSF52058">
    <property type="entry name" value="L domain-like"/>
    <property type="match status" value="5"/>
</dbReference>
<dbReference type="PANTHER" id="PTHR27008">
    <property type="entry name" value="OS04G0122200 PROTEIN"/>
    <property type="match status" value="1"/>
</dbReference>
<evidence type="ECO:0000256" key="10">
    <source>
        <dbReference type="ARBA" id="ARBA00022679"/>
    </source>
</evidence>
<evidence type="ECO:0000256" key="2">
    <source>
        <dbReference type="ARBA" id="ARBA00004251"/>
    </source>
</evidence>
<dbReference type="PROSITE" id="PS50011">
    <property type="entry name" value="PROTEIN_KINASE_DOM"/>
    <property type="match status" value="2"/>
</dbReference>
<dbReference type="Pfam" id="PF23598">
    <property type="entry name" value="LRR_14"/>
    <property type="match status" value="2"/>
</dbReference>
<keyword evidence="13" id="KW-0677">Repeat</keyword>
<evidence type="ECO:0000256" key="19">
    <source>
        <dbReference type="ARBA" id="ARBA00023136"/>
    </source>
</evidence>
<dbReference type="FunFam" id="3.30.200.20:FF:000432">
    <property type="entry name" value="LRR receptor-like serine/threonine-protein kinase EFR"/>
    <property type="match status" value="2"/>
</dbReference>
<evidence type="ECO:0000256" key="13">
    <source>
        <dbReference type="ARBA" id="ARBA00022737"/>
    </source>
</evidence>
<dbReference type="HOGENOM" id="CLU_231660_0_0_1"/>
<evidence type="ECO:0000256" key="16">
    <source>
        <dbReference type="ARBA" id="ARBA00022824"/>
    </source>
</evidence>
<reference evidence="31" key="3">
    <citation type="submission" date="2015-04" db="UniProtKB">
        <authorList>
            <consortium name="EnsemblPlants"/>
        </authorList>
    </citation>
    <scope>IDENTIFICATION</scope>
</reference>
<dbReference type="GO" id="GO:0005886">
    <property type="term" value="C:plasma membrane"/>
    <property type="evidence" value="ECO:0007669"/>
    <property type="project" value="UniProtKB-SubCell"/>
</dbReference>
<evidence type="ECO:0000256" key="4">
    <source>
        <dbReference type="ARBA" id="ARBA00008684"/>
    </source>
</evidence>
<keyword evidence="20" id="KW-0675">Receptor</keyword>
<dbReference type="Gene3D" id="3.30.200.20">
    <property type="entry name" value="Phosphorylase Kinase, domain 1"/>
    <property type="match status" value="2"/>
</dbReference>
<dbReference type="InterPro" id="IPR011009">
    <property type="entry name" value="Kinase-like_dom_sf"/>
</dbReference>
<evidence type="ECO:0000256" key="25">
    <source>
        <dbReference type="ARBA" id="ARBA00056628"/>
    </source>
</evidence>
<dbReference type="GO" id="GO:0004674">
    <property type="term" value="F:protein serine/threonine kinase activity"/>
    <property type="evidence" value="ECO:0007669"/>
    <property type="project" value="UniProtKB-KW"/>
</dbReference>
<evidence type="ECO:0000256" key="7">
    <source>
        <dbReference type="ARBA" id="ARBA00022527"/>
    </source>
</evidence>
<dbReference type="InterPro" id="IPR000719">
    <property type="entry name" value="Prot_kinase_dom"/>
</dbReference>
<dbReference type="FunFam" id="3.80.10.10:FF:000275">
    <property type="entry name" value="Leucine-rich repeat receptor-like protein kinase"/>
    <property type="match status" value="2"/>
</dbReference>
<feature type="domain" description="Protein kinase" evidence="30">
    <location>
        <begin position="731"/>
        <end position="1061"/>
    </location>
</feature>
<keyword evidence="6" id="KW-1003">Cell membrane</keyword>
<dbReference type="PANTHER" id="PTHR27008:SF588">
    <property type="entry name" value="RECEPTOR KINASE-LIKE PROTEIN XA21"/>
    <property type="match status" value="1"/>
</dbReference>
<dbReference type="InterPro" id="IPR008271">
    <property type="entry name" value="Ser/Thr_kinase_AS"/>
</dbReference>
<keyword evidence="7" id="KW-0723">Serine/threonine-protein kinase</keyword>
<evidence type="ECO:0000256" key="23">
    <source>
        <dbReference type="ARBA" id="ARBA00048679"/>
    </source>
</evidence>
<keyword evidence="32" id="KW-1185">Reference proteome</keyword>
<dbReference type="FunFam" id="1.10.510.10:FF:000358">
    <property type="entry name" value="Putative leucine-rich repeat receptor-like serine/threonine-protein kinase"/>
    <property type="match status" value="2"/>
</dbReference>
<dbReference type="PROSITE" id="PS00108">
    <property type="entry name" value="PROTEIN_KINASE_ST"/>
    <property type="match status" value="2"/>
</dbReference>
<dbReference type="eggNOG" id="ENOG502QPYS">
    <property type="taxonomic scope" value="Eukaryota"/>
</dbReference>
<evidence type="ECO:0000256" key="5">
    <source>
        <dbReference type="ARBA" id="ARBA00012513"/>
    </source>
</evidence>
<keyword evidence="8" id="KW-0597">Phosphoprotein</keyword>
<keyword evidence="9" id="KW-0433">Leucine-rich repeat</keyword>
<evidence type="ECO:0000313" key="32">
    <source>
        <dbReference type="Proteomes" id="UP000032180"/>
    </source>
</evidence>
<keyword evidence="17 27" id="KW-0067">ATP-binding</keyword>
<keyword evidence="14 27" id="KW-0547">Nucleotide-binding</keyword>
<evidence type="ECO:0000313" key="31">
    <source>
        <dbReference type="EnsemblPlants" id="LPERR11G14000.1"/>
    </source>
</evidence>
<evidence type="ECO:0000256" key="15">
    <source>
        <dbReference type="ARBA" id="ARBA00022777"/>
    </source>
</evidence>
<feature type="chain" id="PRO_5002350780" description="Receptor kinase-like protein Xa21" evidence="29">
    <location>
        <begin position="21"/>
        <end position="2081"/>
    </location>
</feature>
<comment type="subcellular location">
    <subcellularLocation>
        <location evidence="2">Cell membrane</location>
        <topology evidence="2">Single-pass type I membrane protein</topology>
    </subcellularLocation>
    <subcellularLocation>
        <location evidence="3">Endoplasmic reticulum membrane</location>
        <topology evidence="3">Single-pass membrane protein</topology>
    </subcellularLocation>
</comment>
<comment type="catalytic activity">
    <reaction evidence="22">
        <text>L-threonyl-[protein] + ATP = O-phospho-L-threonyl-[protein] + ADP + H(+)</text>
        <dbReference type="Rhea" id="RHEA:46608"/>
        <dbReference type="Rhea" id="RHEA-COMP:11060"/>
        <dbReference type="Rhea" id="RHEA-COMP:11605"/>
        <dbReference type="ChEBI" id="CHEBI:15378"/>
        <dbReference type="ChEBI" id="CHEBI:30013"/>
        <dbReference type="ChEBI" id="CHEBI:30616"/>
        <dbReference type="ChEBI" id="CHEBI:61977"/>
        <dbReference type="ChEBI" id="CHEBI:456216"/>
        <dbReference type="EC" id="2.7.11.1"/>
    </reaction>
</comment>
<dbReference type="InterPro" id="IPR017441">
    <property type="entry name" value="Protein_kinase_ATP_BS"/>
</dbReference>